<dbReference type="EMBL" id="CAJNOE010000365">
    <property type="protein sequence ID" value="CAF1176384.1"/>
    <property type="molecule type" value="Genomic_DNA"/>
</dbReference>
<evidence type="ECO:0000313" key="4">
    <source>
        <dbReference type="Proteomes" id="UP000663860"/>
    </source>
</evidence>
<dbReference type="AlphaFoldDB" id="A0A814UNG7"/>
<dbReference type="Proteomes" id="UP000663868">
    <property type="component" value="Unassembled WGS sequence"/>
</dbReference>
<feature type="region of interest" description="Disordered" evidence="1">
    <location>
        <begin position="195"/>
        <end position="219"/>
    </location>
</feature>
<reference evidence="2" key="1">
    <citation type="submission" date="2021-02" db="EMBL/GenBank/DDBJ databases">
        <authorList>
            <person name="Nowell W R."/>
        </authorList>
    </citation>
    <scope>NUCLEOTIDE SEQUENCE</scope>
</reference>
<evidence type="ECO:0000313" key="2">
    <source>
        <dbReference type="EMBL" id="CAF1176384.1"/>
    </source>
</evidence>
<feature type="region of interest" description="Disordered" evidence="1">
    <location>
        <begin position="1"/>
        <end position="96"/>
    </location>
</feature>
<name>A0A814UNG7_9BILA</name>
<evidence type="ECO:0000313" key="3">
    <source>
        <dbReference type="EMBL" id="CAF3907761.1"/>
    </source>
</evidence>
<proteinExistence type="predicted"/>
<feature type="compositionally biased region" description="Basic and acidic residues" evidence="1">
    <location>
        <begin position="157"/>
        <end position="178"/>
    </location>
</feature>
<feature type="region of interest" description="Disordered" evidence="1">
    <location>
        <begin position="157"/>
        <end position="181"/>
    </location>
</feature>
<gene>
    <name evidence="2" type="ORF">IZO911_LOCUS27198</name>
    <name evidence="3" type="ORF">KXQ929_LOCUS23176</name>
</gene>
<dbReference type="EMBL" id="CAJOBB010001820">
    <property type="protein sequence ID" value="CAF3907761.1"/>
    <property type="molecule type" value="Genomic_DNA"/>
</dbReference>
<sequence>MRGGGYQHPQTTTTSTATYNIYYDNNRPTNSYPIPQPSFVEHRSTNPHGYSQHHSGFKKTNISQSTQSRRINPALTINPNQLPPRSHYPTHGKQNNFARKDTRAEIDDSPIIDPSAFQFLNLNERRAKKKTGPNEMESGIDSRPIINLDAVAQLERRRQQQLEKNNRLRGDDGSKGGIDDSPIVDLNAFRYIEGRTNKNDRQGQNIQSGIDDRPITNPDAFKYIDGRRQKKLINQFNEPSIDSRPIINPDAFRYIEKRDIPTRKTIESGIDSKPIVNPNAFRYLETNNSSSPHRDIYSGVDSTSIINPNAFQYIERRTPSKREAAESSIDYRPIVNPQAFKWIERKETKRRVVDGPDVDERSYVNPQVFRYIERRVEKKNNIEGGIDERSYVNPDAFRYIEGLDFDSGNKSVHSSIGPAIDTRSYVDTESFRHLEDRSPRRTKYNRDGIDDRSFIPSNAFRHLEFDDQYSYPYEMNYASYGLTDL</sequence>
<protein>
    <submittedName>
        <fullName evidence="2">Uncharacterized protein</fullName>
    </submittedName>
</protein>
<dbReference type="Proteomes" id="UP000663860">
    <property type="component" value="Unassembled WGS sequence"/>
</dbReference>
<organism evidence="2 4">
    <name type="scientific">Adineta steineri</name>
    <dbReference type="NCBI Taxonomy" id="433720"/>
    <lineage>
        <taxon>Eukaryota</taxon>
        <taxon>Metazoa</taxon>
        <taxon>Spiralia</taxon>
        <taxon>Gnathifera</taxon>
        <taxon>Rotifera</taxon>
        <taxon>Eurotatoria</taxon>
        <taxon>Bdelloidea</taxon>
        <taxon>Adinetida</taxon>
        <taxon>Adinetidae</taxon>
        <taxon>Adineta</taxon>
    </lineage>
</organism>
<comment type="caution">
    <text evidence="2">The sequence shown here is derived from an EMBL/GenBank/DDBJ whole genome shotgun (WGS) entry which is preliminary data.</text>
</comment>
<evidence type="ECO:0000256" key="1">
    <source>
        <dbReference type="SAM" id="MobiDB-lite"/>
    </source>
</evidence>
<feature type="compositionally biased region" description="Polar residues" evidence="1">
    <location>
        <begin position="46"/>
        <end position="80"/>
    </location>
</feature>
<accession>A0A814UNG7</accession>